<dbReference type="Proteomes" id="UP000183315">
    <property type="component" value="Unassembled WGS sequence"/>
</dbReference>
<dbReference type="STRING" id="1043493.SAMN05421637_2121"/>
<protein>
    <submittedName>
        <fullName evidence="1">Uncharacterized protein</fullName>
    </submittedName>
</protein>
<organism evidence="1 2">
    <name type="scientific">Demequina mangrovi</name>
    <dbReference type="NCBI Taxonomy" id="1043493"/>
    <lineage>
        <taxon>Bacteria</taxon>
        <taxon>Bacillati</taxon>
        <taxon>Actinomycetota</taxon>
        <taxon>Actinomycetes</taxon>
        <taxon>Micrococcales</taxon>
        <taxon>Demequinaceae</taxon>
        <taxon>Demequina</taxon>
    </lineage>
</organism>
<evidence type="ECO:0000313" key="1">
    <source>
        <dbReference type="EMBL" id="SEJ52051.1"/>
    </source>
</evidence>
<name>A0A1H6ZFA0_9MICO</name>
<proteinExistence type="predicted"/>
<keyword evidence="2" id="KW-1185">Reference proteome</keyword>
<dbReference type="AlphaFoldDB" id="A0A1H6ZFA0"/>
<accession>A0A1H6ZFA0</accession>
<dbReference type="EMBL" id="FNZI01000004">
    <property type="protein sequence ID" value="SEJ52051.1"/>
    <property type="molecule type" value="Genomic_DNA"/>
</dbReference>
<reference evidence="2" key="1">
    <citation type="submission" date="2016-10" db="EMBL/GenBank/DDBJ databases">
        <authorList>
            <person name="Varghese N."/>
        </authorList>
    </citation>
    <scope>NUCLEOTIDE SEQUENCE [LARGE SCALE GENOMIC DNA]</scope>
    <source>
        <strain evidence="2">DSM 24868</strain>
    </source>
</reference>
<gene>
    <name evidence="1" type="ORF">SAMN05421637_2121</name>
</gene>
<sequence>MTTYDLDNLNVPRVLAADPGMAFAHLAVHSMKRRMREQLEPSEAAVPTARQRGLLDRLLASGGTALRTPLRRVRDAFAGARPSDSPFGGRPAAA</sequence>
<dbReference type="RefSeq" id="WP_042216048.1">
    <property type="nucleotide sequence ID" value="NZ_BBLU01000015.1"/>
</dbReference>
<evidence type="ECO:0000313" key="2">
    <source>
        <dbReference type="Proteomes" id="UP000183315"/>
    </source>
</evidence>